<dbReference type="SUPFAM" id="SSF53067">
    <property type="entry name" value="Actin-like ATPase domain"/>
    <property type="match status" value="2"/>
</dbReference>
<dbReference type="KEGG" id="tma:TM1280"/>
<name>Q9X107_THEMA</name>
<sequence>MKRLLFLGVDVGGTKTLAVLSDEQGNVLAIYKGKGANYQVVGKENAVRNLKDVIEAILDRAGKTRKEIDFAFFGYAGADFDYEMKIVREILEKLGLEKFDFDNDGRIALRSGVFDDIGIMVSCGTGSISYASDGRRVNRIGGLSFSLGERLGSHYIASLVTSAVMRAKDGRDDWTTLVDEVEKEIGPVENLLRYDYEGGYTAELVKKVNQALFRCAEKGDAVSLRIFDEIVVEVKKIIDAHRKALNFTPPIKLILEGSFFKNAPSLLINMIESAIGREYEIVIPEHDPVIGAVLFAMERVGLRVTEDLYNRLVRNYLREVKK</sequence>
<dbReference type="OrthoDB" id="9772633at2"/>
<dbReference type="AlphaFoldDB" id="Q9X107"/>
<evidence type="ECO:0000259" key="1">
    <source>
        <dbReference type="Pfam" id="PF01869"/>
    </source>
</evidence>
<dbReference type="InParanoid" id="Q9X107"/>
<keyword evidence="3" id="KW-1185">Reference proteome</keyword>
<accession>Q9X107</accession>
<dbReference type="GO" id="GO:0045127">
    <property type="term" value="F:N-acetylglucosamine kinase activity"/>
    <property type="evidence" value="ECO:0000318"/>
    <property type="project" value="GO_Central"/>
</dbReference>
<dbReference type="Proteomes" id="UP000008183">
    <property type="component" value="Chromosome"/>
</dbReference>
<dbReference type="InterPro" id="IPR043129">
    <property type="entry name" value="ATPase_NBD"/>
</dbReference>
<dbReference type="PATRIC" id="fig|243274.5.peg.1295"/>
<proteinExistence type="predicted"/>
<dbReference type="CDD" id="cd24083">
    <property type="entry name" value="ASKHA_NBD_KdgK-like"/>
    <property type="match status" value="1"/>
</dbReference>
<dbReference type="DNASU" id="898203"/>
<dbReference type="Gene3D" id="3.30.420.40">
    <property type="match status" value="2"/>
</dbReference>
<dbReference type="Pfam" id="PF01869">
    <property type="entry name" value="BcrAD_BadFG"/>
    <property type="match status" value="1"/>
</dbReference>
<dbReference type="PIR" id="D72273">
    <property type="entry name" value="D72273"/>
</dbReference>
<dbReference type="InterPro" id="IPR002731">
    <property type="entry name" value="ATPase_BadF"/>
</dbReference>
<protein>
    <recommendedName>
        <fullName evidence="1">ATPase BadF/BadG/BcrA/BcrD type domain-containing protein</fullName>
    </recommendedName>
</protein>
<dbReference type="EnsemblBacteria" id="AAD36355">
    <property type="protein sequence ID" value="AAD36355"/>
    <property type="gene ID" value="TM_1280"/>
</dbReference>
<feature type="domain" description="ATPase BadF/BadG/BcrA/BcrD type" evidence="1">
    <location>
        <begin position="7"/>
        <end position="296"/>
    </location>
</feature>
<dbReference type="PANTHER" id="PTHR12862:SF2">
    <property type="entry name" value="KINASE"/>
    <property type="match status" value="1"/>
</dbReference>
<organism evidence="2 3">
    <name type="scientific">Thermotoga maritima (strain ATCC 43589 / DSM 3109 / JCM 10099 / NBRC 100826 / MSB8)</name>
    <dbReference type="NCBI Taxonomy" id="243274"/>
    <lineage>
        <taxon>Bacteria</taxon>
        <taxon>Thermotogati</taxon>
        <taxon>Thermotogota</taxon>
        <taxon>Thermotogae</taxon>
        <taxon>Thermotogales</taxon>
        <taxon>Thermotogaceae</taxon>
        <taxon>Thermotoga</taxon>
    </lineage>
</organism>
<gene>
    <name evidence="2" type="ordered locus">TM_1280</name>
</gene>
<evidence type="ECO:0000313" key="3">
    <source>
        <dbReference type="Proteomes" id="UP000008183"/>
    </source>
</evidence>
<reference evidence="2 3" key="1">
    <citation type="journal article" date="1999" name="Nature">
        <title>Evidence for lateral gene transfer between Archaea and Bacteria from genome sequence of Thermotoga maritima.</title>
        <authorList>
            <person name="Nelson K.E."/>
            <person name="Clayton R.A."/>
            <person name="Gill S.R."/>
            <person name="Gwinn M.L."/>
            <person name="Dodson R.J."/>
            <person name="Haft D.H."/>
            <person name="Hickey E.K."/>
            <person name="Peterson J.D."/>
            <person name="Nelson W.C."/>
            <person name="Ketchum K.A."/>
            <person name="McDonald L."/>
            <person name="Utterback T.R."/>
            <person name="Malek J.A."/>
            <person name="Linher K.D."/>
            <person name="Garrett M.M."/>
            <person name="Stewart A.M."/>
            <person name="Cotton M.D."/>
            <person name="Pratt M.S."/>
            <person name="Phillips C.A."/>
            <person name="Richardson D."/>
            <person name="Heidelberg J."/>
            <person name="Sutton G.G."/>
            <person name="Fleischmann R.D."/>
            <person name="White O."/>
            <person name="Salzberg S.L."/>
            <person name="Smith H.O."/>
            <person name="Venter J.C."/>
            <person name="Fraser C.M."/>
        </authorList>
    </citation>
    <scope>NUCLEOTIDE SEQUENCE [LARGE SCALE GENOMIC DNA]</scope>
    <source>
        <strain evidence="3">ATCC 43589 / DSM 3109 / JCM 10099 / NBRC 100826 / MSB8</strain>
    </source>
</reference>
<dbReference type="InterPro" id="IPR039758">
    <property type="entry name" value="NAGK-like"/>
</dbReference>
<dbReference type="PaxDb" id="243274-THEMA_07935"/>
<dbReference type="PANTHER" id="PTHR12862">
    <property type="entry name" value="BADF TYPE ATPASE DOMAIN-CONTAINING PROTEIN"/>
    <property type="match status" value="1"/>
</dbReference>
<dbReference type="EMBL" id="AE000512">
    <property type="protein sequence ID" value="AAD36355.1"/>
    <property type="molecule type" value="Genomic_DNA"/>
</dbReference>
<evidence type="ECO:0000313" key="2">
    <source>
        <dbReference type="EMBL" id="AAD36355.1"/>
    </source>
</evidence>